<evidence type="ECO:0000313" key="2">
    <source>
        <dbReference type="Proteomes" id="UP001054837"/>
    </source>
</evidence>
<name>A0AAV4Q2M9_9ARAC</name>
<organism evidence="1 2">
    <name type="scientific">Caerostris darwini</name>
    <dbReference type="NCBI Taxonomy" id="1538125"/>
    <lineage>
        <taxon>Eukaryota</taxon>
        <taxon>Metazoa</taxon>
        <taxon>Ecdysozoa</taxon>
        <taxon>Arthropoda</taxon>
        <taxon>Chelicerata</taxon>
        <taxon>Arachnida</taxon>
        <taxon>Araneae</taxon>
        <taxon>Araneomorphae</taxon>
        <taxon>Entelegynae</taxon>
        <taxon>Araneoidea</taxon>
        <taxon>Araneidae</taxon>
        <taxon>Caerostris</taxon>
    </lineage>
</organism>
<proteinExistence type="predicted"/>
<evidence type="ECO:0000313" key="1">
    <source>
        <dbReference type="EMBL" id="GIY02447.1"/>
    </source>
</evidence>
<gene>
    <name evidence="1" type="primary">AVEN_93984_1</name>
    <name evidence="1" type="ORF">CDAR_477841</name>
</gene>
<protein>
    <submittedName>
        <fullName evidence="1">Uncharacterized protein</fullName>
    </submittedName>
</protein>
<accession>A0AAV4Q2M9</accession>
<dbReference type="Proteomes" id="UP001054837">
    <property type="component" value="Unassembled WGS sequence"/>
</dbReference>
<reference evidence="1 2" key="1">
    <citation type="submission" date="2021-06" db="EMBL/GenBank/DDBJ databases">
        <title>Caerostris darwini draft genome.</title>
        <authorList>
            <person name="Kono N."/>
            <person name="Arakawa K."/>
        </authorList>
    </citation>
    <scope>NUCLEOTIDE SEQUENCE [LARGE SCALE GENOMIC DNA]</scope>
</reference>
<dbReference type="AlphaFoldDB" id="A0AAV4Q2M9"/>
<keyword evidence="2" id="KW-1185">Reference proteome</keyword>
<sequence length="158" mass="18765">MDPNLNPVIQEKIVTDNIKKERVARERWMLNHGVKYFQHPFDYENFYGSGRSTATPGPRLTQAGYIPCCCRNLHNLSKDRHNLHCEDHDYWKHDRPVLEMMTDFRPKIQQQVFFDADRYRAIPKSSVPTRRANMPFCANSPEFRFGICSNCFYDNYHC</sequence>
<comment type="caution">
    <text evidence="1">The sequence shown here is derived from an EMBL/GenBank/DDBJ whole genome shotgun (WGS) entry which is preliminary data.</text>
</comment>
<dbReference type="EMBL" id="BPLQ01003677">
    <property type="protein sequence ID" value="GIY02447.1"/>
    <property type="molecule type" value="Genomic_DNA"/>
</dbReference>